<dbReference type="Pfam" id="PF13966">
    <property type="entry name" value="zf-RVT"/>
    <property type="match status" value="1"/>
</dbReference>
<dbReference type="PROSITE" id="PS50878">
    <property type="entry name" value="RT_POL"/>
    <property type="match status" value="1"/>
</dbReference>
<dbReference type="CDD" id="cd06222">
    <property type="entry name" value="RNase_H_like"/>
    <property type="match status" value="1"/>
</dbReference>
<accession>A0AA39RS97</accession>
<gene>
    <name evidence="2" type="ORF">LWI29_034297</name>
</gene>
<dbReference type="Proteomes" id="UP001168877">
    <property type="component" value="Unassembled WGS sequence"/>
</dbReference>
<dbReference type="Gene3D" id="3.30.420.10">
    <property type="entry name" value="Ribonuclease H-like superfamily/Ribonuclease H"/>
    <property type="match status" value="1"/>
</dbReference>
<dbReference type="SUPFAM" id="SSF53098">
    <property type="entry name" value="Ribonuclease H-like"/>
    <property type="match status" value="1"/>
</dbReference>
<dbReference type="InterPro" id="IPR000477">
    <property type="entry name" value="RT_dom"/>
</dbReference>
<protein>
    <recommendedName>
        <fullName evidence="1">Reverse transcriptase domain-containing protein</fullName>
    </recommendedName>
</protein>
<dbReference type="InterPro" id="IPR012337">
    <property type="entry name" value="RNaseH-like_sf"/>
</dbReference>
<dbReference type="SUPFAM" id="SSF56672">
    <property type="entry name" value="DNA/RNA polymerases"/>
    <property type="match status" value="1"/>
</dbReference>
<dbReference type="Pfam" id="PF13456">
    <property type="entry name" value="RVT_3"/>
    <property type="match status" value="1"/>
</dbReference>
<dbReference type="EMBL" id="JAUESC010000386">
    <property type="protein sequence ID" value="KAK0577517.1"/>
    <property type="molecule type" value="Genomic_DNA"/>
</dbReference>
<dbReference type="InterPro" id="IPR043502">
    <property type="entry name" value="DNA/RNA_pol_sf"/>
</dbReference>
<evidence type="ECO:0000313" key="3">
    <source>
        <dbReference type="Proteomes" id="UP001168877"/>
    </source>
</evidence>
<dbReference type="InterPro" id="IPR026960">
    <property type="entry name" value="RVT-Znf"/>
</dbReference>
<dbReference type="PANTHER" id="PTHR33116:SF86">
    <property type="entry name" value="REVERSE TRANSCRIPTASE DOMAIN-CONTAINING PROTEIN"/>
    <property type="match status" value="1"/>
</dbReference>
<evidence type="ECO:0000313" key="2">
    <source>
        <dbReference type="EMBL" id="KAK0577517.1"/>
    </source>
</evidence>
<sequence length="920" mass="102530">MSSSQERPFLAKLWATKAPGRDGFPTLFYQKFWSQVGPSVVLASLDYLNSGASMERLNDTLITLIPKKKVAVTVSDFRPISLCNVIYKIVAKTIANHFPLALDGVISEAQSAFIPGRLISDNVMLSFECLHRLKRSKRKFGSMAVKLDMAKAYDRVEWVFVVEMMRRLGFSEKWISLIYRCISSVSYSFFINGEISGDLKPSRGLRQGDPISSYLFLLCGEGLSCLINNVVSNGSFTGFKCSCNGPVISHLLFADDCMIFARASPSNCVLLQSLLGSYALASGQIINCEKSAFCVSPSVSNQLRVQLADILGIKVVDCHEQYLGLPCFSGRRKKALFAGIISRIWDKLKGWRDKFLSTGGKEILIKAIIQAIPTYSMNLFRLSKGIISEVYCLCARFWWGSSGTSRKMHWCNWSRLCESKERGGLGFRNLEVFNQSLLASQGWRILSNDGSLAARVLKDCYFPESSFIDAVPKSSASFLWKSLMWGKELLVAGSRWTVGAGTNIRIYKDCWLPRPTIFKPLSSPVLGELATVNQLITPSGSWNVELINSIFCVDDVTAILSIPLSRSRVKDSYQWHYDQTGSFTAKSGYKVGCSRLTDVESSHSSSFSSTSSSWWNSLWQLKVPTKIKFFVWRACNNMLPTNEALALRRVPVNKVCPLCHLQAESSLHSLWCCSGLKLVRADWRPKLQDNHKGKFLFFDFMIDCFSRLEEDDLGLLCVCIWKIWSIRNAFVHGSAVDKVEDVLCWARMYISEVHAAWEVQGRLPNPVPFRNPVWTPPGFGSFKINCDAAIRVSDRLVSYGIVIHNSTGLVMAASSQRVMATFSAQVAEAGAILHGLHLAREAGLYPCMVDSDAEVVVGWINSKSSYCSEIGTVLNDIRVLLNRMHCISVNFVSRKAIQVAGLGLKLGPKLGEQNVMSITK</sequence>
<dbReference type="InterPro" id="IPR044730">
    <property type="entry name" value="RNase_H-like_dom_plant"/>
</dbReference>
<dbReference type="CDD" id="cd01650">
    <property type="entry name" value="RT_nLTR_like"/>
    <property type="match status" value="1"/>
</dbReference>
<dbReference type="AlphaFoldDB" id="A0AA39RS97"/>
<organism evidence="2 3">
    <name type="scientific">Acer saccharum</name>
    <name type="common">Sugar maple</name>
    <dbReference type="NCBI Taxonomy" id="4024"/>
    <lineage>
        <taxon>Eukaryota</taxon>
        <taxon>Viridiplantae</taxon>
        <taxon>Streptophyta</taxon>
        <taxon>Embryophyta</taxon>
        <taxon>Tracheophyta</taxon>
        <taxon>Spermatophyta</taxon>
        <taxon>Magnoliopsida</taxon>
        <taxon>eudicotyledons</taxon>
        <taxon>Gunneridae</taxon>
        <taxon>Pentapetalae</taxon>
        <taxon>rosids</taxon>
        <taxon>malvids</taxon>
        <taxon>Sapindales</taxon>
        <taxon>Sapindaceae</taxon>
        <taxon>Hippocastanoideae</taxon>
        <taxon>Acereae</taxon>
        <taxon>Acer</taxon>
    </lineage>
</organism>
<evidence type="ECO:0000259" key="1">
    <source>
        <dbReference type="PROSITE" id="PS50878"/>
    </source>
</evidence>
<dbReference type="PANTHER" id="PTHR33116">
    <property type="entry name" value="REVERSE TRANSCRIPTASE ZINC-BINDING DOMAIN-CONTAINING PROTEIN-RELATED-RELATED"/>
    <property type="match status" value="1"/>
</dbReference>
<dbReference type="Pfam" id="PF00078">
    <property type="entry name" value="RVT_1"/>
    <property type="match status" value="1"/>
</dbReference>
<feature type="domain" description="Reverse transcriptase" evidence="1">
    <location>
        <begin position="46"/>
        <end position="315"/>
    </location>
</feature>
<dbReference type="InterPro" id="IPR002156">
    <property type="entry name" value="RNaseH_domain"/>
</dbReference>
<dbReference type="GO" id="GO:0003676">
    <property type="term" value="F:nucleic acid binding"/>
    <property type="evidence" value="ECO:0007669"/>
    <property type="project" value="InterPro"/>
</dbReference>
<dbReference type="GO" id="GO:0004523">
    <property type="term" value="F:RNA-DNA hybrid ribonuclease activity"/>
    <property type="evidence" value="ECO:0007669"/>
    <property type="project" value="InterPro"/>
</dbReference>
<dbReference type="InterPro" id="IPR036397">
    <property type="entry name" value="RNaseH_sf"/>
</dbReference>
<reference evidence="2" key="2">
    <citation type="submission" date="2023-06" db="EMBL/GenBank/DDBJ databases">
        <authorList>
            <person name="Swenson N.G."/>
            <person name="Wegrzyn J.L."/>
            <person name="Mcevoy S.L."/>
        </authorList>
    </citation>
    <scope>NUCLEOTIDE SEQUENCE</scope>
    <source>
        <strain evidence="2">NS2018</strain>
        <tissue evidence="2">Leaf</tissue>
    </source>
</reference>
<comment type="caution">
    <text evidence="2">The sequence shown here is derived from an EMBL/GenBank/DDBJ whole genome shotgun (WGS) entry which is preliminary data.</text>
</comment>
<keyword evidence="3" id="KW-1185">Reference proteome</keyword>
<reference evidence="2" key="1">
    <citation type="journal article" date="2022" name="Plant J.">
        <title>Strategies of tolerance reflected in two North American maple genomes.</title>
        <authorList>
            <person name="McEvoy S.L."/>
            <person name="Sezen U.U."/>
            <person name="Trouern-Trend A."/>
            <person name="McMahon S.M."/>
            <person name="Schaberg P.G."/>
            <person name="Yang J."/>
            <person name="Wegrzyn J.L."/>
            <person name="Swenson N.G."/>
        </authorList>
    </citation>
    <scope>NUCLEOTIDE SEQUENCE</scope>
    <source>
        <strain evidence="2">NS2018</strain>
    </source>
</reference>
<proteinExistence type="predicted"/>
<name>A0AA39RS97_ACESA</name>